<evidence type="ECO:0000313" key="1">
    <source>
        <dbReference type="EMBL" id="KAI9898395.1"/>
    </source>
</evidence>
<evidence type="ECO:0000313" key="2">
    <source>
        <dbReference type="Proteomes" id="UP001163324"/>
    </source>
</evidence>
<dbReference type="Proteomes" id="UP001163324">
    <property type="component" value="Chromosome 6"/>
</dbReference>
<sequence length="151" mass="16942">MNPAALLRTAARGSSVMLRTRPAPMMAARSAAVKTFSTTIARRDAHAEETFEEFTARFEKEFDGVQDVFELQRNLNNAFAYDLVPSPSVVAAALKAARRVNDFATAVRIFEGVKSKVENKGQYQQYLEELNALREELGVPLKEDLYPEEKK</sequence>
<organism evidence="1 2">
    <name type="scientific">Trichothecium roseum</name>
    <dbReference type="NCBI Taxonomy" id="47278"/>
    <lineage>
        <taxon>Eukaryota</taxon>
        <taxon>Fungi</taxon>
        <taxon>Dikarya</taxon>
        <taxon>Ascomycota</taxon>
        <taxon>Pezizomycotina</taxon>
        <taxon>Sordariomycetes</taxon>
        <taxon>Hypocreomycetidae</taxon>
        <taxon>Hypocreales</taxon>
        <taxon>Hypocreales incertae sedis</taxon>
        <taxon>Trichothecium</taxon>
    </lineage>
</organism>
<keyword evidence="2" id="KW-1185">Reference proteome</keyword>
<comment type="caution">
    <text evidence="1">The sequence shown here is derived from an EMBL/GenBank/DDBJ whole genome shotgun (WGS) entry which is preliminary data.</text>
</comment>
<gene>
    <name evidence="1" type="ORF">N3K66_006755</name>
</gene>
<name>A0ACC0UY20_9HYPO</name>
<accession>A0ACC0UY20</accession>
<proteinExistence type="predicted"/>
<protein>
    <submittedName>
        <fullName evidence="1">Uncharacterized protein</fullName>
    </submittedName>
</protein>
<dbReference type="EMBL" id="CM047945">
    <property type="protein sequence ID" value="KAI9898395.1"/>
    <property type="molecule type" value="Genomic_DNA"/>
</dbReference>
<reference evidence="1" key="1">
    <citation type="submission" date="2022-10" db="EMBL/GenBank/DDBJ databases">
        <title>Complete Genome of Trichothecium roseum strain YXFP-22015, a Plant Pathogen Isolated from Citrus.</title>
        <authorList>
            <person name="Wang Y."/>
            <person name="Zhu L."/>
        </authorList>
    </citation>
    <scope>NUCLEOTIDE SEQUENCE</scope>
    <source>
        <strain evidence="1">YXFP-22015</strain>
    </source>
</reference>